<keyword evidence="2" id="KW-1185">Reference proteome</keyword>
<dbReference type="Proteomes" id="UP000000758">
    <property type="component" value="Chromosome"/>
</dbReference>
<sequence length="224" mass="26007">MYGHVACRVLKARRTLCLQHVRSVSRAGPRCEFALLYKIGLQIRPPPRLFLSVQFLRDGALRGVPGLSKHAGLGRQVAGLRLTALNVRDAGQRSSGAETWKGARVIVHRGVEKDRSGHCVDNYRTNTYACFYVKMTDWDGYPMRPIPKSDEERIRMMQEIVHSGIKKMHRVRFRFYEEEFIDQLKGIMHDLKDLHTMEQELKKMRKMLNAMESERQKDRLALQN</sequence>
<dbReference type="STRING" id="414004.CENSYa_1293"/>
<protein>
    <submittedName>
        <fullName evidence="1">Uncharacterized protein</fullName>
    </submittedName>
</protein>
<dbReference type="AlphaFoldDB" id="A0RX49"/>
<reference evidence="1 2" key="1">
    <citation type="journal article" date="2006" name="Proc. Natl. Acad. Sci. U.S.A.">
        <title>Genomic analysis of the uncultivated marine crenarchaeote Cenarchaeum symbiosum.</title>
        <authorList>
            <person name="Hallam S.J."/>
            <person name="Konstantinidis K.T."/>
            <person name="Putnam N."/>
            <person name="Schleper C."/>
            <person name="Watanabe Y."/>
            <person name="Sugahara J."/>
            <person name="Preston C."/>
            <person name="de la Torre J."/>
            <person name="Richardson P.M."/>
            <person name="DeLong E.F."/>
        </authorList>
    </citation>
    <scope>NUCLEOTIDE SEQUENCE [LARGE SCALE GENOMIC DNA]</scope>
    <source>
        <strain evidence="2">A</strain>
    </source>
</reference>
<dbReference type="HOGENOM" id="CLU_1232717_0_0_2"/>
<evidence type="ECO:0000313" key="1">
    <source>
        <dbReference type="EMBL" id="ABK77916.1"/>
    </source>
</evidence>
<organism evidence="1 2">
    <name type="scientific">Cenarchaeum symbiosum (strain A)</name>
    <dbReference type="NCBI Taxonomy" id="414004"/>
    <lineage>
        <taxon>Archaea</taxon>
        <taxon>Nitrososphaerota</taxon>
        <taxon>Candidatus Cenarchaeales</taxon>
        <taxon>Candidatus Cenarchaeaceae</taxon>
        <taxon>Candidatus Cenarchaeum</taxon>
    </lineage>
</organism>
<name>A0RX49_CENSY</name>
<dbReference type="EnsemblBacteria" id="ABK77916">
    <property type="protein sequence ID" value="ABK77916"/>
    <property type="gene ID" value="CENSYa_1293"/>
</dbReference>
<dbReference type="EMBL" id="DP000238">
    <property type="protein sequence ID" value="ABK77916.1"/>
    <property type="molecule type" value="Genomic_DNA"/>
</dbReference>
<evidence type="ECO:0000313" key="2">
    <source>
        <dbReference type="Proteomes" id="UP000000758"/>
    </source>
</evidence>
<dbReference type="KEGG" id="csy:CENSYa_1293"/>
<proteinExistence type="predicted"/>
<gene>
    <name evidence="1" type="ordered locus">CENSYa_1293</name>
</gene>
<accession>A0RX49</accession>